<evidence type="ECO:0000256" key="1">
    <source>
        <dbReference type="SAM" id="MobiDB-lite"/>
    </source>
</evidence>
<feature type="compositionally biased region" description="Basic and acidic residues" evidence="1">
    <location>
        <begin position="55"/>
        <end position="85"/>
    </location>
</feature>
<feature type="region of interest" description="Disordered" evidence="1">
    <location>
        <begin position="901"/>
        <end position="1001"/>
    </location>
</feature>
<feature type="compositionally biased region" description="Basic and acidic residues" evidence="1">
    <location>
        <begin position="110"/>
        <end position="127"/>
    </location>
</feature>
<feature type="compositionally biased region" description="Basic and acidic residues" evidence="1">
    <location>
        <begin position="908"/>
        <end position="918"/>
    </location>
</feature>
<feature type="compositionally biased region" description="Low complexity" evidence="1">
    <location>
        <begin position="948"/>
        <end position="960"/>
    </location>
</feature>
<dbReference type="InterPro" id="IPR054289">
    <property type="entry name" value="DUF7025"/>
</dbReference>
<dbReference type="SUPFAM" id="SSF52540">
    <property type="entry name" value="P-loop containing nucleoside triphosphate hydrolases"/>
    <property type="match status" value="1"/>
</dbReference>
<feature type="compositionally biased region" description="Basic residues" evidence="1">
    <location>
        <begin position="966"/>
        <end position="990"/>
    </location>
</feature>
<evidence type="ECO:0000259" key="2">
    <source>
        <dbReference type="SMART" id="SM00382"/>
    </source>
</evidence>
<proteinExistence type="predicted"/>
<feature type="compositionally biased region" description="Polar residues" evidence="1">
    <location>
        <begin position="231"/>
        <end position="247"/>
    </location>
</feature>
<sequence length="1001" mass="113015">MAFQELASMLTPPDPGSNSPIQPGLVSMTDSASRVSLMETRLEELDKKYSELLERVNQKKEEDAASRSKDQAKRSEKGDAKDTGDPAKLIPELNRMSWVEWRKLKVAEETFDSKSDDQKKKENEKRGKSVKKHVIDVVADTGDLGCYPGLDTRQEEGKNQWVPCRIRINSEHIIDALNDITNVPLPQPCQLLHPFKPIMDYIDPIRLHATKLEDELTEAKAFSDTERQIDTRQQTTATHNKATNSAVELQEKGTERASRPDPGDHSQTAREDAIALAEERCAHYRVLLDLLDTNLAQEIRIAQSIRDGTAQKIRFCHLWYLFPPGETIYFLDPNRAEPAQVTLVLKTSGGRAKLPNAAPNEKFLGIEMNLRRFKYSSFTIDTFYLDYDGEKFRPVQTRYEISRYNTEVPIVSLMVFPLRFLQEPTRAIITESLLKRGENFRSLTTVEAAHREFRGMSLGAEREEIDGRVIIDFKSSPSAPLGTFSGRSKGSDDDKNENARNFGLRAMSQTDDVEVMEVYGRNRESPEPTLYNDHLYDCEKTDRLFLSHRVLLTPSHELSADNLTNEDMCLLPGTVYAYVLRSRNYCKCDISLIKDIDLSKTAFDDLVLPDSYRGVLKSLVERHSHGSSPVEQTAGEKSREGPGLTEPLNQHSPDGRLHQDTLSIVKGKGRGLIILLHGVPGVGKSSTAETIADATGRPLLPVTCGDIGENASEVEKSLEHIFTNSHRWGCVLLLDEAEVFLVKRNNEDLKRNAMVSVFLRMLEYYSGILFLTTNRVGTIDEAFKSRIHVCLYYPPLNWKTSKEIWRVNLKRSQDKVDADQEQILRFAKKHFFKNDEGSRWNGRQIYNAFRTAIALARVETPDRDIGQKPRLLPSHFKQVAGVSRKFDEYLLSTQGGETFSSINQQQKVRSDRFGKDDVPTPLVRRPTKTRKLDMDELPSTSEDEAGDESSSVSSSEGSLSLEDRRAAKKKSKSSGRKTGGKSSRKSKKSTRHESMSSDSSS</sequence>
<protein>
    <recommendedName>
        <fullName evidence="2">AAA+ ATPase domain-containing protein</fullName>
    </recommendedName>
</protein>
<name>A0ABR4FTC1_9EURO</name>
<feature type="region of interest" description="Disordered" evidence="1">
    <location>
        <begin position="623"/>
        <end position="657"/>
    </location>
</feature>
<evidence type="ECO:0000313" key="3">
    <source>
        <dbReference type="EMBL" id="KAL2786504.1"/>
    </source>
</evidence>
<dbReference type="EMBL" id="JBFTWV010000116">
    <property type="protein sequence ID" value="KAL2786504.1"/>
    <property type="molecule type" value="Genomic_DNA"/>
</dbReference>
<dbReference type="InterPro" id="IPR027417">
    <property type="entry name" value="P-loop_NTPase"/>
</dbReference>
<feature type="compositionally biased region" description="Basic and acidic residues" evidence="1">
    <location>
        <begin position="249"/>
        <end position="271"/>
    </location>
</feature>
<keyword evidence="4" id="KW-1185">Reference proteome</keyword>
<dbReference type="InterPro" id="IPR056599">
    <property type="entry name" value="AAA_lid_fung"/>
</dbReference>
<accession>A0ABR4FTC1</accession>
<feature type="domain" description="AAA+ ATPase" evidence="2">
    <location>
        <begin position="670"/>
        <end position="797"/>
    </location>
</feature>
<dbReference type="Pfam" id="PF22942">
    <property type="entry name" value="DUF7025"/>
    <property type="match status" value="1"/>
</dbReference>
<dbReference type="Gene3D" id="3.40.50.300">
    <property type="entry name" value="P-loop containing nucleotide triphosphate hydrolases"/>
    <property type="match status" value="1"/>
</dbReference>
<feature type="region of interest" description="Disordered" evidence="1">
    <location>
        <begin position="1"/>
        <end position="32"/>
    </location>
</feature>
<dbReference type="Pfam" id="PF23232">
    <property type="entry name" value="AAA_lid_13"/>
    <property type="match status" value="1"/>
</dbReference>
<dbReference type="Proteomes" id="UP001610563">
    <property type="component" value="Unassembled WGS sequence"/>
</dbReference>
<dbReference type="SMART" id="SM00382">
    <property type="entry name" value="AAA"/>
    <property type="match status" value="1"/>
</dbReference>
<organism evidence="3 4">
    <name type="scientific">Aspergillus keveii</name>
    <dbReference type="NCBI Taxonomy" id="714993"/>
    <lineage>
        <taxon>Eukaryota</taxon>
        <taxon>Fungi</taxon>
        <taxon>Dikarya</taxon>
        <taxon>Ascomycota</taxon>
        <taxon>Pezizomycotina</taxon>
        <taxon>Eurotiomycetes</taxon>
        <taxon>Eurotiomycetidae</taxon>
        <taxon>Eurotiales</taxon>
        <taxon>Aspergillaceae</taxon>
        <taxon>Aspergillus</taxon>
        <taxon>Aspergillus subgen. Nidulantes</taxon>
    </lineage>
</organism>
<dbReference type="InterPro" id="IPR003959">
    <property type="entry name" value="ATPase_AAA_core"/>
</dbReference>
<dbReference type="Pfam" id="PF00004">
    <property type="entry name" value="AAA"/>
    <property type="match status" value="1"/>
</dbReference>
<comment type="caution">
    <text evidence="3">The sequence shown here is derived from an EMBL/GenBank/DDBJ whole genome shotgun (WGS) entry which is preliminary data.</text>
</comment>
<gene>
    <name evidence="3" type="ORF">BJX66DRAFT_312654</name>
</gene>
<evidence type="ECO:0000313" key="4">
    <source>
        <dbReference type="Proteomes" id="UP001610563"/>
    </source>
</evidence>
<feature type="region of interest" description="Disordered" evidence="1">
    <location>
        <begin position="223"/>
        <end position="271"/>
    </location>
</feature>
<dbReference type="PANTHER" id="PTHR46411:SF2">
    <property type="entry name" value="AAA+ ATPASE DOMAIN-CONTAINING PROTEIN"/>
    <property type="match status" value="1"/>
</dbReference>
<reference evidence="3 4" key="1">
    <citation type="submission" date="2024-07" db="EMBL/GenBank/DDBJ databases">
        <title>Section-level genome sequencing and comparative genomics of Aspergillus sections Usti and Cavernicolus.</title>
        <authorList>
            <consortium name="Lawrence Berkeley National Laboratory"/>
            <person name="Nybo J.L."/>
            <person name="Vesth T.C."/>
            <person name="Theobald S."/>
            <person name="Frisvad J.C."/>
            <person name="Larsen T.O."/>
            <person name="Kjaerboelling I."/>
            <person name="Rothschild-Mancinelli K."/>
            <person name="Lyhne E.K."/>
            <person name="Kogle M.E."/>
            <person name="Barry K."/>
            <person name="Clum A."/>
            <person name="Na H."/>
            <person name="Ledsgaard L."/>
            <person name="Lin J."/>
            <person name="Lipzen A."/>
            <person name="Kuo A."/>
            <person name="Riley R."/>
            <person name="Mondo S."/>
            <person name="Labutti K."/>
            <person name="Haridas S."/>
            <person name="Pangalinan J."/>
            <person name="Salamov A.A."/>
            <person name="Simmons B.A."/>
            <person name="Magnuson J.K."/>
            <person name="Chen J."/>
            <person name="Drula E."/>
            <person name="Henrissat B."/>
            <person name="Wiebenga A."/>
            <person name="Lubbers R.J."/>
            <person name="Gomes A.C."/>
            <person name="Makela M.R."/>
            <person name="Stajich J."/>
            <person name="Grigoriev I.V."/>
            <person name="Mortensen U.H."/>
            <person name="De Vries R.P."/>
            <person name="Baker S.E."/>
            <person name="Andersen M.R."/>
        </authorList>
    </citation>
    <scope>NUCLEOTIDE SEQUENCE [LARGE SCALE GENOMIC DNA]</scope>
    <source>
        <strain evidence="3 4">CBS 209.92</strain>
    </source>
</reference>
<feature type="region of interest" description="Disordered" evidence="1">
    <location>
        <begin position="55"/>
        <end position="89"/>
    </location>
</feature>
<feature type="region of interest" description="Disordered" evidence="1">
    <location>
        <begin position="110"/>
        <end position="130"/>
    </location>
</feature>
<dbReference type="PANTHER" id="PTHR46411">
    <property type="entry name" value="FAMILY ATPASE, PUTATIVE-RELATED"/>
    <property type="match status" value="1"/>
</dbReference>
<dbReference type="InterPro" id="IPR003593">
    <property type="entry name" value="AAA+_ATPase"/>
</dbReference>
<dbReference type="CDD" id="cd19481">
    <property type="entry name" value="RecA-like_protease"/>
    <property type="match status" value="1"/>
</dbReference>